<keyword evidence="3" id="KW-1185">Reference proteome</keyword>
<dbReference type="Proteomes" id="UP000076830">
    <property type="component" value="Chromosome"/>
</dbReference>
<dbReference type="AlphaFoldDB" id="A0A167GZB4"/>
<evidence type="ECO:0000313" key="3">
    <source>
        <dbReference type="Proteomes" id="UP000076830"/>
    </source>
</evidence>
<dbReference type="EMBL" id="CP015249">
    <property type="protein sequence ID" value="ANB18252.1"/>
    <property type="molecule type" value="Genomic_DNA"/>
</dbReference>
<organism evidence="2 3">
    <name type="scientific">Dokdonella koreensis DS-123</name>
    <dbReference type="NCBI Taxonomy" id="1300342"/>
    <lineage>
        <taxon>Bacteria</taxon>
        <taxon>Pseudomonadati</taxon>
        <taxon>Pseudomonadota</taxon>
        <taxon>Gammaproteobacteria</taxon>
        <taxon>Lysobacterales</taxon>
        <taxon>Rhodanobacteraceae</taxon>
        <taxon>Dokdonella</taxon>
    </lineage>
</organism>
<proteinExistence type="predicted"/>
<dbReference type="KEGG" id="dko:I596_2240"/>
<name>A0A167GZB4_9GAMM</name>
<dbReference type="RefSeq" id="WP_067647426.1">
    <property type="nucleotide sequence ID" value="NZ_CP015249.1"/>
</dbReference>
<protein>
    <submittedName>
        <fullName evidence="2">Uncharacterized protein</fullName>
    </submittedName>
</protein>
<evidence type="ECO:0000256" key="1">
    <source>
        <dbReference type="SAM" id="MobiDB-lite"/>
    </source>
</evidence>
<feature type="region of interest" description="Disordered" evidence="1">
    <location>
        <begin position="1"/>
        <end position="20"/>
    </location>
</feature>
<dbReference type="STRING" id="1300342.I596_2240"/>
<accession>A0A167GZB4</accession>
<sequence>MMHTRRAHEREPAPSPDGSYRAVTLINRGPLGIVVWAGALAPAAAGKADEDIEAADYHSRMAVSFMSWRDVLDYFQASPFAPLIERAMARSRRADAAALPPDRDAG</sequence>
<dbReference type="OrthoDB" id="9988415at2"/>
<evidence type="ECO:0000313" key="2">
    <source>
        <dbReference type="EMBL" id="ANB18252.1"/>
    </source>
</evidence>
<reference evidence="2 3" key="1">
    <citation type="submission" date="2016-04" db="EMBL/GenBank/DDBJ databases">
        <title>Complete genome sequence of Dokdonella koreensis DS-123T.</title>
        <authorList>
            <person name="Kim J.F."/>
            <person name="Lee H."/>
            <person name="Kwak M.-J."/>
        </authorList>
    </citation>
    <scope>NUCLEOTIDE SEQUENCE [LARGE SCALE GENOMIC DNA]</scope>
    <source>
        <strain evidence="2 3">DS-123</strain>
    </source>
</reference>
<gene>
    <name evidence="2" type="ORF">I596_2240</name>
</gene>